<dbReference type="CDD" id="cd19531">
    <property type="entry name" value="LCL_NRPS-like"/>
    <property type="match status" value="1"/>
</dbReference>
<evidence type="ECO:0000259" key="2">
    <source>
        <dbReference type="Pfam" id="PF00668"/>
    </source>
</evidence>
<feature type="domain" description="Condensation" evidence="2">
    <location>
        <begin position="39"/>
        <end position="469"/>
    </location>
</feature>
<feature type="compositionally biased region" description="Polar residues" evidence="1">
    <location>
        <begin position="508"/>
        <end position="518"/>
    </location>
</feature>
<evidence type="ECO:0000313" key="4">
    <source>
        <dbReference type="Proteomes" id="UP000253606"/>
    </source>
</evidence>
<dbReference type="GO" id="GO:0009366">
    <property type="term" value="C:enterobactin synthetase complex"/>
    <property type="evidence" value="ECO:0007669"/>
    <property type="project" value="TreeGrafter"/>
</dbReference>
<dbReference type="InterPro" id="IPR001242">
    <property type="entry name" value="Condensation_dom"/>
</dbReference>
<dbReference type="GO" id="GO:0005829">
    <property type="term" value="C:cytosol"/>
    <property type="evidence" value="ECO:0007669"/>
    <property type="project" value="TreeGrafter"/>
</dbReference>
<dbReference type="PANTHER" id="PTHR45527">
    <property type="entry name" value="NONRIBOSOMAL PEPTIDE SYNTHETASE"/>
    <property type="match status" value="1"/>
</dbReference>
<dbReference type="KEGG" id="abas:ACPOL_5996"/>
<dbReference type="SUPFAM" id="SSF52777">
    <property type="entry name" value="CoA-dependent acyltransferases"/>
    <property type="match status" value="2"/>
</dbReference>
<gene>
    <name evidence="3" type="ORF">ACPOL_5996</name>
</gene>
<dbReference type="Gene3D" id="3.30.559.10">
    <property type="entry name" value="Chloramphenicol acetyltransferase-like domain"/>
    <property type="match status" value="1"/>
</dbReference>
<dbReference type="OrthoDB" id="9765680at2"/>
<dbReference type="Gene3D" id="3.30.559.30">
    <property type="entry name" value="Nonribosomal peptide synthetase, condensation domain"/>
    <property type="match status" value="1"/>
</dbReference>
<name>A0A2Z5G8C8_9BACT</name>
<dbReference type="PANTHER" id="PTHR45527:SF1">
    <property type="entry name" value="FATTY ACID SYNTHASE"/>
    <property type="match status" value="1"/>
</dbReference>
<feature type="region of interest" description="Disordered" evidence="1">
    <location>
        <begin position="477"/>
        <end position="518"/>
    </location>
</feature>
<evidence type="ECO:0000313" key="3">
    <source>
        <dbReference type="EMBL" id="AXC15240.1"/>
    </source>
</evidence>
<dbReference type="GO" id="GO:0009239">
    <property type="term" value="P:enterobactin biosynthetic process"/>
    <property type="evidence" value="ECO:0007669"/>
    <property type="project" value="TreeGrafter"/>
</dbReference>
<protein>
    <recommendedName>
        <fullName evidence="2">Condensation domain-containing protein</fullName>
    </recommendedName>
</protein>
<dbReference type="Proteomes" id="UP000253606">
    <property type="component" value="Chromosome"/>
</dbReference>
<dbReference type="GO" id="GO:0043041">
    <property type="term" value="P:amino acid activation for nonribosomal peptide biosynthetic process"/>
    <property type="evidence" value="ECO:0007669"/>
    <property type="project" value="TreeGrafter"/>
</dbReference>
<sequence length="518" mass="58598">MQSTLSESKKELLQKLMRGGTKNASKKSGIIPRAPGSDIPMAYAQQQIWLHSQFSPRPIYNESVTIHRRGALDRDALERAFTEIVRRHEAWRTTFGWKGSELVQFVQPPPTHIEIPYLDVSTVAVGSREAAALKIAHADTLTPFDLAIGPMYRPRLIRFSEEEHRLYLTLHHIIFDGVSLYQAFLPELQELYEAFSRGRPSPLKDLPLQYGDYAIWQRGWVDEISQQQLGYWRDKLKGIAWRDLIKTDSPRDAMQGYRGDMIRVALDSSTSDALKKVSQEMNATLFMTLLATFYLLVWAYSGEEDLVIGVSSASRNRSELDGMLGCFLNTVLVRTDLSGGPTFPEFVHRCKDELFGALANDGLPFSLLVKELSAGRDSNKHSLFQVLFSFEPPLASLMPGWKFTRMDVNTGSAKFDLHLELDEFPEGIEGRLIYNADLFERETVQRMMATWRGIVDRVVADVSQPIYEVIPPMAAKSEAAPTRDDMNASSSPDSGGWRQSIRRLFGKQKTSNLAKQLK</sequence>
<accession>A0A2Z5G8C8</accession>
<dbReference type="GO" id="GO:0031177">
    <property type="term" value="F:phosphopantetheine binding"/>
    <property type="evidence" value="ECO:0007669"/>
    <property type="project" value="TreeGrafter"/>
</dbReference>
<organism evidence="3 4">
    <name type="scientific">Acidisarcina polymorpha</name>
    <dbReference type="NCBI Taxonomy" id="2211140"/>
    <lineage>
        <taxon>Bacteria</taxon>
        <taxon>Pseudomonadati</taxon>
        <taxon>Acidobacteriota</taxon>
        <taxon>Terriglobia</taxon>
        <taxon>Terriglobales</taxon>
        <taxon>Acidobacteriaceae</taxon>
        <taxon>Acidisarcina</taxon>
    </lineage>
</organism>
<dbReference type="RefSeq" id="WP_114209847.1">
    <property type="nucleotide sequence ID" value="NZ_CP030840.1"/>
</dbReference>
<keyword evidence="4" id="KW-1185">Reference proteome</keyword>
<dbReference type="EMBL" id="CP030840">
    <property type="protein sequence ID" value="AXC15240.1"/>
    <property type="molecule type" value="Genomic_DNA"/>
</dbReference>
<dbReference type="GO" id="GO:0047527">
    <property type="term" value="F:2,3-dihydroxybenzoate-serine ligase activity"/>
    <property type="evidence" value="ECO:0007669"/>
    <property type="project" value="TreeGrafter"/>
</dbReference>
<proteinExistence type="predicted"/>
<dbReference type="Pfam" id="PF00668">
    <property type="entry name" value="Condensation"/>
    <property type="match status" value="1"/>
</dbReference>
<reference evidence="3 4" key="1">
    <citation type="journal article" date="2018" name="Front. Microbiol.">
        <title>Hydrolytic Capabilities as a Key to Environmental Success: Chitinolytic and Cellulolytic Acidobacteria From Acidic Sub-arctic Soils and Boreal Peatlands.</title>
        <authorList>
            <person name="Belova S.E."/>
            <person name="Ravin N.V."/>
            <person name="Pankratov T.A."/>
            <person name="Rakitin A.L."/>
            <person name="Ivanova A.A."/>
            <person name="Beletsky A.V."/>
            <person name="Mardanov A.V."/>
            <person name="Sinninghe Damste J.S."/>
            <person name="Dedysh S.N."/>
        </authorList>
    </citation>
    <scope>NUCLEOTIDE SEQUENCE [LARGE SCALE GENOMIC DNA]</scope>
    <source>
        <strain evidence="3 4">SBC82</strain>
    </source>
</reference>
<dbReference type="InterPro" id="IPR023213">
    <property type="entry name" value="CAT-like_dom_sf"/>
</dbReference>
<dbReference type="AlphaFoldDB" id="A0A2Z5G8C8"/>
<evidence type="ECO:0000256" key="1">
    <source>
        <dbReference type="SAM" id="MobiDB-lite"/>
    </source>
</evidence>